<dbReference type="EMBL" id="GGEC01090287">
    <property type="protein sequence ID" value="MBX70771.1"/>
    <property type="molecule type" value="Transcribed_RNA"/>
</dbReference>
<name>A0A2P2QV68_RHIMU</name>
<reference evidence="1" key="1">
    <citation type="submission" date="2018-02" db="EMBL/GenBank/DDBJ databases">
        <title>Rhizophora mucronata_Transcriptome.</title>
        <authorList>
            <person name="Meera S.P."/>
            <person name="Sreeshan A."/>
            <person name="Augustine A."/>
        </authorList>
    </citation>
    <scope>NUCLEOTIDE SEQUENCE</scope>
    <source>
        <tissue evidence="1">Leaf</tissue>
    </source>
</reference>
<sequence>MKNDEMILKMYTRFTNIINPFKNLHFHYGLIVMIDEIRLAYSILSHHISYVKHTLGLLVRTTRI</sequence>
<dbReference type="AlphaFoldDB" id="A0A2P2QV68"/>
<protein>
    <submittedName>
        <fullName evidence="1">Uncharacterized protein</fullName>
    </submittedName>
</protein>
<evidence type="ECO:0000313" key="1">
    <source>
        <dbReference type="EMBL" id="MBX70771.1"/>
    </source>
</evidence>
<proteinExistence type="predicted"/>
<organism evidence="1">
    <name type="scientific">Rhizophora mucronata</name>
    <name type="common">Asiatic mangrove</name>
    <dbReference type="NCBI Taxonomy" id="61149"/>
    <lineage>
        <taxon>Eukaryota</taxon>
        <taxon>Viridiplantae</taxon>
        <taxon>Streptophyta</taxon>
        <taxon>Embryophyta</taxon>
        <taxon>Tracheophyta</taxon>
        <taxon>Spermatophyta</taxon>
        <taxon>Magnoliopsida</taxon>
        <taxon>eudicotyledons</taxon>
        <taxon>Gunneridae</taxon>
        <taxon>Pentapetalae</taxon>
        <taxon>rosids</taxon>
        <taxon>fabids</taxon>
        <taxon>Malpighiales</taxon>
        <taxon>Rhizophoraceae</taxon>
        <taxon>Rhizophora</taxon>
    </lineage>
</organism>
<accession>A0A2P2QV68</accession>